<dbReference type="Gene3D" id="3.30.70.270">
    <property type="match status" value="1"/>
</dbReference>
<dbReference type="AlphaFoldDB" id="A0A060SSG3"/>
<dbReference type="STRING" id="5643.A0A060SSG3"/>
<dbReference type="EMBL" id="CCBP010000268">
    <property type="protein sequence ID" value="CDO75383.1"/>
    <property type="molecule type" value="Genomic_DNA"/>
</dbReference>
<dbReference type="OMA" id="EYCGHIV"/>
<feature type="domain" description="Reverse transcriptase" evidence="1">
    <location>
        <begin position="1"/>
        <end position="98"/>
    </location>
</feature>
<reference evidence="2" key="1">
    <citation type="submission" date="2014-01" db="EMBL/GenBank/DDBJ databases">
        <title>The genome of the white-rot fungus Pycnoporus cinnabarinus: a basidiomycete model with a versatile arsenal for lignocellulosic biomass breakdown.</title>
        <authorList>
            <person name="Levasseur A."/>
            <person name="Lomascolo A."/>
            <person name="Ruiz-Duenas F.J."/>
            <person name="Uzan E."/>
            <person name="Piumi F."/>
            <person name="Kues U."/>
            <person name="Ram A.F.J."/>
            <person name="Murat C."/>
            <person name="Haon M."/>
            <person name="Benoit I."/>
            <person name="Arfi Y."/>
            <person name="Chevret D."/>
            <person name="Drula E."/>
            <person name="Kwon M.J."/>
            <person name="Gouret P."/>
            <person name="Lesage-Meessen L."/>
            <person name="Lombard V."/>
            <person name="Mariette J."/>
            <person name="Noirot C."/>
            <person name="Park J."/>
            <person name="Patyshakuliyeva A."/>
            <person name="Wieneger R.A.B."/>
            <person name="Wosten H.A.B."/>
            <person name="Martin F."/>
            <person name="Coutinho P.M."/>
            <person name="de Vries R."/>
            <person name="Martinez A.T."/>
            <person name="Klopp C."/>
            <person name="Pontarotti P."/>
            <person name="Henrissat B."/>
            <person name="Record E."/>
        </authorList>
    </citation>
    <scope>NUCLEOTIDE SEQUENCE [LARGE SCALE GENOMIC DNA]</scope>
    <source>
        <strain evidence="2">BRFM137</strain>
    </source>
</reference>
<keyword evidence="3" id="KW-1185">Reference proteome</keyword>
<protein>
    <recommendedName>
        <fullName evidence="1">Reverse transcriptase domain-containing protein</fullName>
    </recommendedName>
</protein>
<name>A0A060SSG3_PYCCI</name>
<evidence type="ECO:0000313" key="2">
    <source>
        <dbReference type="EMBL" id="CDO75383.1"/>
    </source>
</evidence>
<accession>A0A060SSG3</accession>
<dbReference type="PROSITE" id="PS50878">
    <property type="entry name" value="RT_POL"/>
    <property type="match status" value="1"/>
</dbReference>
<dbReference type="OrthoDB" id="3158924at2759"/>
<dbReference type="FunFam" id="3.30.70.270:FF:000003">
    <property type="entry name" value="Transposon Ty3-G Gag-Pol polyprotein"/>
    <property type="match status" value="1"/>
</dbReference>
<dbReference type="PANTHER" id="PTHR24559">
    <property type="entry name" value="TRANSPOSON TY3-I GAG-POL POLYPROTEIN"/>
    <property type="match status" value="1"/>
</dbReference>
<dbReference type="HOGENOM" id="CLU_2278863_0_0_1"/>
<dbReference type="SUPFAM" id="SSF56672">
    <property type="entry name" value="DNA/RNA polymerases"/>
    <property type="match status" value="1"/>
</dbReference>
<dbReference type="InterPro" id="IPR053134">
    <property type="entry name" value="RNA-dir_DNA_polymerase"/>
</dbReference>
<dbReference type="InterPro" id="IPR043502">
    <property type="entry name" value="DNA/RNA_pol_sf"/>
</dbReference>
<proteinExistence type="predicted"/>
<dbReference type="InterPro" id="IPR000477">
    <property type="entry name" value="RT_dom"/>
</dbReference>
<dbReference type="Pfam" id="PF00078">
    <property type="entry name" value="RVT_1"/>
    <property type="match status" value="1"/>
</dbReference>
<dbReference type="PANTHER" id="PTHR24559:SF440">
    <property type="entry name" value="RIBONUCLEASE H"/>
    <property type="match status" value="1"/>
</dbReference>
<sequence length="102" mass="12095">MEDGFPDTVRFLRVARDALRTLERPAAFQRFVNEVFADLLDVCVVVYLDDILIYSNSLEEHRQHVKEVLRRLRKFKLYARADKCEFHATSVEYLGYILSRKV</sequence>
<dbReference type="CDD" id="cd01647">
    <property type="entry name" value="RT_LTR"/>
    <property type="match status" value="1"/>
</dbReference>
<dbReference type="InterPro" id="IPR043128">
    <property type="entry name" value="Rev_trsase/Diguanyl_cyclase"/>
</dbReference>
<evidence type="ECO:0000313" key="3">
    <source>
        <dbReference type="Proteomes" id="UP000029665"/>
    </source>
</evidence>
<organism evidence="2 3">
    <name type="scientific">Pycnoporus cinnabarinus</name>
    <name type="common">Cinnabar-red polypore</name>
    <name type="synonym">Trametes cinnabarina</name>
    <dbReference type="NCBI Taxonomy" id="5643"/>
    <lineage>
        <taxon>Eukaryota</taxon>
        <taxon>Fungi</taxon>
        <taxon>Dikarya</taxon>
        <taxon>Basidiomycota</taxon>
        <taxon>Agaricomycotina</taxon>
        <taxon>Agaricomycetes</taxon>
        <taxon>Polyporales</taxon>
        <taxon>Polyporaceae</taxon>
        <taxon>Trametes</taxon>
    </lineage>
</organism>
<comment type="caution">
    <text evidence="2">The sequence shown here is derived from an EMBL/GenBank/DDBJ whole genome shotgun (WGS) entry which is preliminary data.</text>
</comment>
<evidence type="ECO:0000259" key="1">
    <source>
        <dbReference type="PROSITE" id="PS50878"/>
    </source>
</evidence>
<gene>
    <name evidence="2" type="ORF">BN946_scf184476.g1</name>
</gene>
<dbReference type="Proteomes" id="UP000029665">
    <property type="component" value="Unassembled WGS sequence"/>
</dbReference>